<evidence type="ECO:0000256" key="2">
    <source>
        <dbReference type="SAM" id="MobiDB-lite"/>
    </source>
</evidence>
<dbReference type="Proteomes" id="UP001296776">
    <property type="component" value="Unassembled WGS sequence"/>
</dbReference>
<keyword evidence="1" id="KW-0534">Nitrate assimilation</keyword>
<dbReference type="InterPro" id="IPR036411">
    <property type="entry name" value="TorD-like_sf"/>
</dbReference>
<dbReference type="InterPro" id="IPR003765">
    <property type="entry name" value="NO3_reductase_chaperone_NarJ"/>
</dbReference>
<accession>A0AAJ0U4D6</accession>
<gene>
    <name evidence="3" type="ORF">CKO40_10730</name>
</gene>
<comment type="caution">
    <text evidence="3">The sequence shown here is derived from an EMBL/GenBank/DDBJ whole genome shotgun (WGS) entry which is preliminary data.</text>
</comment>
<dbReference type="PANTHER" id="PTHR43680:SF2">
    <property type="entry name" value="NITRATE REDUCTASE MOLYBDENUM COFACTOR ASSEMBLY CHAPERONE NARJ"/>
    <property type="match status" value="1"/>
</dbReference>
<protein>
    <recommendedName>
        <fullName evidence="5">Nitrate reductase molybdenum cofactor assembly chaperone</fullName>
    </recommendedName>
</protein>
<dbReference type="PANTHER" id="PTHR43680">
    <property type="entry name" value="NITRATE REDUCTASE MOLYBDENUM COFACTOR ASSEMBLY CHAPERONE"/>
    <property type="match status" value="1"/>
</dbReference>
<evidence type="ECO:0000313" key="3">
    <source>
        <dbReference type="EMBL" id="MBK1705002.1"/>
    </source>
</evidence>
<reference evidence="3" key="1">
    <citation type="submission" date="2017-08" db="EMBL/GenBank/DDBJ databases">
        <authorList>
            <person name="Imhoff J.F."/>
            <person name="Rahn T."/>
            <person name="Kuenzel S."/>
            <person name="Neulinger S.C."/>
        </authorList>
    </citation>
    <scope>NUCLEOTIDE SEQUENCE</scope>
    <source>
        <strain evidence="3">DSM 11080</strain>
    </source>
</reference>
<proteinExistence type="predicted"/>
<feature type="compositionally biased region" description="Polar residues" evidence="2">
    <location>
        <begin position="217"/>
        <end position="231"/>
    </location>
</feature>
<dbReference type="Gene3D" id="1.10.3480.10">
    <property type="entry name" value="TorD-like"/>
    <property type="match status" value="1"/>
</dbReference>
<evidence type="ECO:0000256" key="1">
    <source>
        <dbReference type="ARBA" id="ARBA00023063"/>
    </source>
</evidence>
<dbReference type="GO" id="GO:0051082">
    <property type="term" value="F:unfolded protein binding"/>
    <property type="evidence" value="ECO:0007669"/>
    <property type="project" value="InterPro"/>
</dbReference>
<dbReference type="Pfam" id="PF02613">
    <property type="entry name" value="Nitrate_red_del"/>
    <property type="match status" value="1"/>
</dbReference>
<dbReference type="GO" id="GO:0016530">
    <property type="term" value="F:metallochaperone activity"/>
    <property type="evidence" value="ECO:0007669"/>
    <property type="project" value="TreeGrafter"/>
</dbReference>
<dbReference type="GO" id="GO:0042128">
    <property type="term" value="P:nitrate assimilation"/>
    <property type="evidence" value="ECO:0007669"/>
    <property type="project" value="UniProtKB-KW"/>
</dbReference>
<keyword evidence="4" id="KW-1185">Reference proteome</keyword>
<reference evidence="3" key="2">
    <citation type="journal article" date="2020" name="Microorganisms">
        <title>Osmotic Adaptation and Compatible Solute Biosynthesis of Phototrophic Bacteria as Revealed from Genome Analyses.</title>
        <authorList>
            <person name="Imhoff J.F."/>
            <person name="Rahn T."/>
            <person name="Kunzel S."/>
            <person name="Keller A."/>
            <person name="Neulinger S.C."/>
        </authorList>
    </citation>
    <scope>NUCLEOTIDE SEQUENCE</scope>
    <source>
        <strain evidence="3">DSM 11080</strain>
    </source>
</reference>
<dbReference type="GO" id="GO:0051131">
    <property type="term" value="P:chaperone-mediated protein complex assembly"/>
    <property type="evidence" value="ECO:0007669"/>
    <property type="project" value="InterPro"/>
</dbReference>
<dbReference type="SUPFAM" id="SSF89155">
    <property type="entry name" value="TorD-like"/>
    <property type="match status" value="1"/>
</dbReference>
<evidence type="ECO:0008006" key="5">
    <source>
        <dbReference type="Google" id="ProtNLM"/>
    </source>
</evidence>
<organism evidence="3 4">
    <name type="scientific">Halochromatium glycolicum</name>
    <dbReference type="NCBI Taxonomy" id="85075"/>
    <lineage>
        <taxon>Bacteria</taxon>
        <taxon>Pseudomonadati</taxon>
        <taxon>Pseudomonadota</taxon>
        <taxon>Gammaproteobacteria</taxon>
        <taxon>Chromatiales</taxon>
        <taxon>Chromatiaceae</taxon>
        <taxon>Halochromatium</taxon>
    </lineage>
</organism>
<dbReference type="EMBL" id="NRSJ01000017">
    <property type="protein sequence ID" value="MBK1705002.1"/>
    <property type="molecule type" value="Genomic_DNA"/>
</dbReference>
<dbReference type="AlphaFoldDB" id="A0AAJ0U4D6"/>
<feature type="region of interest" description="Disordered" evidence="2">
    <location>
        <begin position="215"/>
        <end position="238"/>
    </location>
</feature>
<sequence>MSAQQPDQAVGSARWDLGLIYELIAELLLNPEIRDPLWVEGALERLPNSAVRELFERFKANPAAHNIDEYTQTLELTPPCPLYLGAHLYEEPNSCRGAGACDRNQYMIELGAIYEHFGLGVDARELADFLPVMIDFLAASAKRTERDGIGLRRRFVEHYLAPGLPALRASLRKYESVYELLVEALEIAIDEDLERMSEDPIWLPPEILESIPVTIQGPGQSAGAQPAQSPSMMAGERP</sequence>
<dbReference type="InterPro" id="IPR020945">
    <property type="entry name" value="DMSO/NO3_reduct_chaperone"/>
</dbReference>
<evidence type="ECO:0000313" key="4">
    <source>
        <dbReference type="Proteomes" id="UP001296776"/>
    </source>
</evidence>
<name>A0AAJ0U4D6_9GAMM</name>